<protein>
    <submittedName>
        <fullName evidence="2">DUF6173 family protein</fullName>
    </submittedName>
</protein>
<evidence type="ECO:0000313" key="3">
    <source>
        <dbReference type="Proteomes" id="UP001589906"/>
    </source>
</evidence>
<dbReference type="InterPro" id="IPR046171">
    <property type="entry name" value="DUF6173"/>
</dbReference>
<sequence length="145" mass="16156">MSDTPIPKADPAMFAPCPRPVAGEPANTQGLADGVHARDNPAEWTFVRLSRLIREFEAGLNPDEEVGARLTGLPGDQVMQFEDLGFWGPDLLLFFGRTPDGRPVRLVQHYSQVNVLLNALPKPQEREARRIGFRLDELVEQTEPV</sequence>
<dbReference type="EMBL" id="JBHLSW010000003">
    <property type="protein sequence ID" value="MFC0633245.1"/>
    <property type="molecule type" value="Genomic_DNA"/>
</dbReference>
<keyword evidence="3" id="KW-1185">Reference proteome</keyword>
<dbReference type="RefSeq" id="WP_376834917.1">
    <property type="nucleotide sequence ID" value="NZ_JBHLSW010000003.1"/>
</dbReference>
<organism evidence="2 3">
    <name type="scientific">Brevundimonas balnearis</name>
    <dbReference type="NCBI Taxonomy" id="1572858"/>
    <lineage>
        <taxon>Bacteria</taxon>
        <taxon>Pseudomonadati</taxon>
        <taxon>Pseudomonadota</taxon>
        <taxon>Alphaproteobacteria</taxon>
        <taxon>Caulobacterales</taxon>
        <taxon>Caulobacteraceae</taxon>
        <taxon>Brevundimonas</taxon>
    </lineage>
</organism>
<evidence type="ECO:0000256" key="1">
    <source>
        <dbReference type="SAM" id="MobiDB-lite"/>
    </source>
</evidence>
<evidence type="ECO:0000313" key="2">
    <source>
        <dbReference type="EMBL" id="MFC0633245.1"/>
    </source>
</evidence>
<accession>A0ABV6R0V3</accession>
<proteinExistence type="predicted"/>
<reference evidence="2 3" key="1">
    <citation type="submission" date="2024-09" db="EMBL/GenBank/DDBJ databases">
        <authorList>
            <person name="Sun Q."/>
            <person name="Mori K."/>
        </authorList>
    </citation>
    <scope>NUCLEOTIDE SEQUENCE [LARGE SCALE GENOMIC DNA]</scope>
    <source>
        <strain evidence="2 3">NCAIM B.02621</strain>
    </source>
</reference>
<feature type="region of interest" description="Disordered" evidence="1">
    <location>
        <begin position="1"/>
        <end position="35"/>
    </location>
</feature>
<name>A0ABV6R0V3_9CAUL</name>
<dbReference type="Pfam" id="PF19670">
    <property type="entry name" value="DUF6173"/>
    <property type="match status" value="1"/>
</dbReference>
<dbReference type="Proteomes" id="UP001589906">
    <property type="component" value="Unassembled WGS sequence"/>
</dbReference>
<gene>
    <name evidence="2" type="ORF">ACFFGE_05045</name>
</gene>
<comment type="caution">
    <text evidence="2">The sequence shown here is derived from an EMBL/GenBank/DDBJ whole genome shotgun (WGS) entry which is preliminary data.</text>
</comment>